<comment type="subcellular location">
    <subcellularLocation>
        <location evidence="1">Membrane</location>
        <topology evidence="1">Multi-pass membrane protein</topology>
    </subcellularLocation>
</comment>
<dbReference type="GO" id="GO:0055085">
    <property type="term" value="P:transmembrane transport"/>
    <property type="evidence" value="ECO:0007669"/>
    <property type="project" value="TreeGrafter"/>
</dbReference>
<evidence type="ECO:0000256" key="6">
    <source>
        <dbReference type="SAM" id="Phobius"/>
    </source>
</evidence>
<comment type="caution">
    <text evidence="7">The sequence shown here is derived from an EMBL/GenBank/DDBJ whole genome shotgun (WGS) entry which is preliminary data.</text>
</comment>
<reference evidence="7 8" key="1">
    <citation type="submission" date="2018-05" db="EMBL/GenBank/DDBJ databases">
        <title>Genetic diversity of glacier-inhabiting Cryobacterium bacteria in China and description of Cryobacterium mengkeensis sp. nov. and Arthrobacter glacialis sp. nov.</title>
        <authorList>
            <person name="Liu Q."/>
            <person name="Xin Y.-H."/>
        </authorList>
    </citation>
    <scope>NUCLEOTIDE SEQUENCE [LARGE SCALE GENOMIC DNA]</scope>
    <source>
        <strain evidence="7 8">LI2</strain>
    </source>
</reference>
<keyword evidence="8" id="KW-1185">Reference proteome</keyword>
<dbReference type="Proteomes" id="UP000247832">
    <property type="component" value="Unassembled WGS sequence"/>
</dbReference>
<feature type="transmembrane region" description="Helical" evidence="6">
    <location>
        <begin position="125"/>
        <end position="148"/>
    </location>
</feature>
<dbReference type="PANTHER" id="PTHR21716:SF64">
    <property type="entry name" value="AI-2 TRANSPORT PROTEIN TQSA"/>
    <property type="match status" value="1"/>
</dbReference>
<proteinExistence type="inferred from homology"/>
<protein>
    <submittedName>
        <fullName evidence="7">AI-2E family transporter</fullName>
    </submittedName>
</protein>
<keyword evidence="4 6" id="KW-1133">Transmembrane helix</keyword>
<keyword evidence="5 6" id="KW-0472">Membrane</keyword>
<feature type="transmembrane region" description="Helical" evidence="6">
    <location>
        <begin position="169"/>
        <end position="191"/>
    </location>
</feature>
<evidence type="ECO:0000313" key="7">
    <source>
        <dbReference type="EMBL" id="PYI69319.1"/>
    </source>
</evidence>
<sequence length="341" mass="36042">MSSIVGPFFLALVLAICVYPIKARLIARRVPTALATVSAILAVYAMVAALIAALWASTVQFTRLLPQFAPQIAGLRDDARAFLHDTLGLGDNQIRAVVNSIDLRVLLDAGYNLLGSAMNVGSGTVFLLLLVMFMCIDAGHLPAIFKVVRKERAALVDALANFARLSRSFMVMTTIFGAIVAALNLALLLILGVPGAGLWAMLAFVCGFIPFVGFWISLVPAAIMALLAGGIPSFVAVLAFYGVINSLIQSVIQPRFVAGTVNLNMTLTFISVIFWSALLGPLGALMAIPLTLFARAVLVDAHPQSAWLKPLLGDVSAAKAMVEAQVKTKPASKRQGTAPTA</sequence>
<feature type="transmembrane region" description="Helical" evidence="6">
    <location>
        <begin position="6"/>
        <end position="21"/>
    </location>
</feature>
<dbReference type="InterPro" id="IPR002549">
    <property type="entry name" value="AI-2E-like"/>
</dbReference>
<dbReference type="EMBL" id="QJVD01000002">
    <property type="protein sequence ID" value="PYI69319.1"/>
    <property type="molecule type" value="Genomic_DNA"/>
</dbReference>
<dbReference type="PANTHER" id="PTHR21716">
    <property type="entry name" value="TRANSMEMBRANE PROTEIN"/>
    <property type="match status" value="1"/>
</dbReference>
<comment type="similarity">
    <text evidence="2">Belongs to the autoinducer-2 exporter (AI-2E) (TC 2.A.86) family.</text>
</comment>
<organism evidence="7 8">
    <name type="scientific">Arthrobacter livingstonensis</name>
    <dbReference type="NCBI Taxonomy" id="670078"/>
    <lineage>
        <taxon>Bacteria</taxon>
        <taxon>Bacillati</taxon>
        <taxon>Actinomycetota</taxon>
        <taxon>Actinomycetes</taxon>
        <taxon>Micrococcales</taxon>
        <taxon>Micrococcaceae</taxon>
        <taxon>Arthrobacter</taxon>
    </lineage>
</organism>
<keyword evidence="3 6" id="KW-0812">Transmembrane</keyword>
<feature type="transmembrane region" description="Helical" evidence="6">
    <location>
        <begin position="223"/>
        <end position="244"/>
    </location>
</feature>
<feature type="transmembrane region" description="Helical" evidence="6">
    <location>
        <begin position="264"/>
        <end position="288"/>
    </location>
</feature>
<evidence type="ECO:0000256" key="1">
    <source>
        <dbReference type="ARBA" id="ARBA00004141"/>
    </source>
</evidence>
<dbReference type="AlphaFoldDB" id="A0A2V5LCN6"/>
<evidence type="ECO:0000256" key="3">
    <source>
        <dbReference type="ARBA" id="ARBA00022692"/>
    </source>
</evidence>
<feature type="transmembrane region" description="Helical" evidence="6">
    <location>
        <begin position="197"/>
        <end position="216"/>
    </location>
</feature>
<name>A0A2V5LCN6_9MICC</name>
<feature type="transmembrane region" description="Helical" evidence="6">
    <location>
        <begin position="33"/>
        <end position="56"/>
    </location>
</feature>
<evidence type="ECO:0000256" key="2">
    <source>
        <dbReference type="ARBA" id="ARBA00009773"/>
    </source>
</evidence>
<evidence type="ECO:0000256" key="4">
    <source>
        <dbReference type="ARBA" id="ARBA00022989"/>
    </source>
</evidence>
<evidence type="ECO:0000313" key="8">
    <source>
        <dbReference type="Proteomes" id="UP000247832"/>
    </source>
</evidence>
<dbReference type="GO" id="GO:0016020">
    <property type="term" value="C:membrane"/>
    <property type="evidence" value="ECO:0007669"/>
    <property type="project" value="UniProtKB-SubCell"/>
</dbReference>
<accession>A0A2V5LCN6</accession>
<dbReference type="OrthoDB" id="9799225at2"/>
<dbReference type="Pfam" id="PF01594">
    <property type="entry name" value="AI-2E_transport"/>
    <property type="match status" value="1"/>
</dbReference>
<evidence type="ECO:0000256" key="5">
    <source>
        <dbReference type="ARBA" id="ARBA00023136"/>
    </source>
</evidence>
<gene>
    <name evidence="7" type="ORF">CVV68_02660</name>
</gene>